<dbReference type="Proteomes" id="UP001193501">
    <property type="component" value="Unassembled WGS sequence"/>
</dbReference>
<dbReference type="AlphaFoldDB" id="A0AAE4YGU4"/>
<name>A0AAE4YGU4_9RHOB</name>
<reference evidence="1" key="1">
    <citation type="submission" date="2020-01" db="EMBL/GenBank/DDBJ databases">
        <authorList>
            <person name="Chen W.-M."/>
        </authorList>
    </citation>
    <scope>NUCLEOTIDE SEQUENCE</scope>
    <source>
        <strain evidence="1">CYK-10</strain>
    </source>
</reference>
<sequence length="166" mass="18782">MEPADPVMPHRPFASLIEKVRAALKTSSLQDVLHDNPMLLDLIVFAEQTVPKNRHLDINDFLSQIEALSKATPAPPALRKAPLLDPWCAVIDQGCPVLIGVVEGHPFLRLAGRMRSSPLFQVSRGQGWARTWSRFYRLSHYDHGLRDKWISRGGIREDAMLIRLED</sequence>
<proteinExistence type="predicted"/>
<evidence type="ECO:0000313" key="2">
    <source>
        <dbReference type="Proteomes" id="UP001193501"/>
    </source>
</evidence>
<comment type="caution">
    <text evidence="1">The sequence shown here is derived from an EMBL/GenBank/DDBJ whole genome shotgun (WGS) entry which is preliminary data.</text>
</comment>
<dbReference type="EMBL" id="JAABNR010000024">
    <property type="protein sequence ID" value="NBZ89505.1"/>
    <property type="molecule type" value="Genomic_DNA"/>
</dbReference>
<dbReference type="RefSeq" id="WP_168776306.1">
    <property type="nucleotide sequence ID" value="NZ_JAABNR010000024.1"/>
</dbReference>
<accession>A0AAE4YGU4</accession>
<dbReference type="Pfam" id="PF20339">
    <property type="entry name" value="DUF6634"/>
    <property type="match status" value="1"/>
</dbReference>
<evidence type="ECO:0000313" key="1">
    <source>
        <dbReference type="EMBL" id="NBZ89505.1"/>
    </source>
</evidence>
<organism evidence="1 2">
    <name type="scientific">Stagnihabitans tardus</name>
    <dbReference type="NCBI Taxonomy" id="2699202"/>
    <lineage>
        <taxon>Bacteria</taxon>
        <taxon>Pseudomonadati</taxon>
        <taxon>Pseudomonadota</taxon>
        <taxon>Alphaproteobacteria</taxon>
        <taxon>Rhodobacterales</taxon>
        <taxon>Paracoccaceae</taxon>
        <taxon>Stagnihabitans</taxon>
    </lineage>
</organism>
<gene>
    <name evidence="1" type="ORF">GV832_18100</name>
</gene>
<protein>
    <submittedName>
        <fullName evidence="1">Uncharacterized protein</fullName>
    </submittedName>
</protein>
<dbReference type="InterPro" id="IPR046574">
    <property type="entry name" value="DUF6634"/>
</dbReference>
<keyword evidence="2" id="KW-1185">Reference proteome</keyword>